<organism evidence="2 3">
    <name type="scientific">Aquimarina algiphila</name>
    <dbReference type="NCBI Taxonomy" id="2047982"/>
    <lineage>
        <taxon>Bacteria</taxon>
        <taxon>Pseudomonadati</taxon>
        <taxon>Bacteroidota</taxon>
        <taxon>Flavobacteriia</taxon>
        <taxon>Flavobacteriales</taxon>
        <taxon>Flavobacteriaceae</taxon>
        <taxon>Aquimarina</taxon>
    </lineage>
</organism>
<feature type="compositionally biased region" description="Acidic residues" evidence="1">
    <location>
        <begin position="87"/>
        <end position="99"/>
    </location>
</feature>
<dbReference type="AlphaFoldDB" id="A0A554VCG5"/>
<keyword evidence="3" id="KW-1185">Reference proteome</keyword>
<evidence type="ECO:0000313" key="3">
    <source>
        <dbReference type="Proteomes" id="UP000318833"/>
    </source>
</evidence>
<feature type="compositionally biased region" description="Low complexity" evidence="1">
    <location>
        <begin position="100"/>
        <end position="117"/>
    </location>
</feature>
<dbReference type="Proteomes" id="UP000318833">
    <property type="component" value="Unassembled WGS sequence"/>
</dbReference>
<sequence>MSKEKIFLSSLTASEKFGNSILNGSIVVDELIELLNSEKVQKYVYEYKGKQRLNIQVIEWRKEDKHGRSHSLEVNTFIPDSRKADNDNDPNTEASEETSSENQASSENQTENTQAETETAKDTPENTSDSEKGKTTTKKTSSRNKRGSKTQAKEPVTA</sequence>
<dbReference type="OrthoDB" id="9888151at2"/>
<protein>
    <submittedName>
        <fullName evidence="2">Uncharacterized protein</fullName>
    </submittedName>
</protein>
<name>A0A554VCG5_9FLAO</name>
<feature type="compositionally biased region" description="Basic residues" evidence="1">
    <location>
        <begin position="135"/>
        <end position="148"/>
    </location>
</feature>
<comment type="caution">
    <text evidence="2">The sequence shown here is derived from an EMBL/GenBank/DDBJ whole genome shotgun (WGS) entry which is preliminary data.</text>
</comment>
<evidence type="ECO:0000256" key="1">
    <source>
        <dbReference type="SAM" id="MobiDB-lite"/>
    </source>
</evidence>
<accession>A0A554VCG5</accession>
<gene>
    <name evidence="2" type="ORF">FOF46_26590</name>
</gene>
<feature type="compositionally biased region" description="Basic and acidic residues" evidence="1">
    <location>
        <begin position="118"/>
        <end position="134"/>
    </location>
</feature>
<proteinExistence type="predicted"/>
<reference evidence="2 3" key="1">
    <citation type="submission" date="2019-07" db="EMBL/GenBank/DDBJ databases">
        <title>The draft genome sequence of Aquimarina algiphila M91.</title>
        <authorList>
            <person name="Meng X."/>
        </authorList>
    </citation>
    <scope>NUCLEOTIDE SEQUENCE [LARGE SCALE GENOMIC DNA]</scope>
    <source>
        <strain evidence="2 3">M91</strain>
    </source>
</reference>
<feature type="region of interest" description="Disordered" evidence="1">
    <location>
        <begin position="62"/>
        <end position="158"/>
    </location>
</feature>
<dbReference type="EMBL" id="VLNR01000082">
    <property type="protein sequence ID" value="TSE04397.1"/>
    <property type="molecule type" value="Genomic_DNA"/>
</dbReference>
<dbReference type="RefSeq" id="WP_143918574.1">
    <property type="nucleotide sequence ID" value="NZ_CANMXV010000057.1"/>
</dbReference>
<evidence type="ECO:0000313" key="2">
    <source>
        <dbReference type="EMBL" id="TSE04397.1"/>
    </source>
</evidence>